<dbReference type="NCBIfam" id="TIGR01573">
    <property type="entry name" value="cas2"/>
    <property type="match status" value="1"/>
</dbReference>
<keyword evidence="3 9" id="KW-0540">Nuclease</keyword>
<dbReference type="HAMAP" id="MF_01471">
    <property type="entry name" value="Cas2"/>
    <property type="match status" value="1"/>
</dbReference>
<comment type="subunit">
    <text evidence="9">Homodimer, forms a heterotetramer with a Cas1 homodimer.</text>
</comment>
<keyword evidence="4 9" id="KW-0479">Metal-binding</keyword>
<comment type="caution">
    <text evidence="10">The sequence shown here is derived from an EMBL/GenBank/DDBJ whole genome shotgun (WGS) entry which is preliminary data.</text>
</comment>
<evidence type="ECO:0000256" key="9">
    <source>
        <dbReference type="HAMAP-Rule" id="MF_01471"/>
    </source>
</evidence>
<dbReference type="Proteomes" id="UP000018766">
    <property type="component" value="Unassembled WGS sequence"/>
</dbReference>
<dbReference type="Pfam" id="PF09827">
    <property type="entry name" value="CRISPR_Cas2"/>
    <property type="match status" value="1"/>
</dbReference>
<dbReference type="GO" id="GO:0016787">
    <property type="term" value="F:hydrolase activity"/>
    <property type="evidence" value="ECO:0007669"/>
    <property type="project" value="UniProtKB-KW"/>
</dbReference>
<dbReference type="GO" id="GO:0004521">
    <property type="term" value="F:RNA endonuclease activity"/>
    <property type="evidence" value="ECO:0007669"/>
    <property type="project" value="InterPro"/>
</dbReference>
<reference evidence="10 11" key="1">
    <citation type="submission" date="2013-11" db="EMBL/GenBank/DDBJ databases">
        <title>Genomic analysis of Pelistega sp. HM-7.</title>
        <authorList>
            <person name="Kumbhare S.V."/>
            <person name="Shetty S.A."/>
            <person name="Sharma O."/>
            <person name="Dhotre D.P."/>
        </authorList>
    </citation>
    <scope>NUCLEOTIDE SEQUENCE [LARGE SCALE GENOMIC DNA]</scope>
    <source>
        <strain evidence="10 11">HM-7</strain>
    </source>
</reference>
<dbReference type="GO" id="GO:0043571">
    <property type="term" value="P:maintenance of CRISPR repeat elements"/>
    <property type="evidence" value="ECO:0007669"/>
    <property type="project" value="UniProtKB-UniRule"/>
</dbReference>
<sequence>MANRSLFLIAYDITCPKRQAKVRRILQSVAIGYQKSLFECWLTEVELHHTLVEIESIISKAENDKFHAFSLGEKIESLCWGQAKPMQFEPFLII</sequence>
<organism evidence="10 11">
    <name type="scientific">Pelistega indica</name>
    <dbReference type="NCBI Taxonomy" id="1414851"/>
    <lineage>
        <taxon>Bacteria</taxon>
        <taxon>Pseudomonadati</taxon>
        <taxon>Pseudomonadota</taxon>
        <taxon>Betaproteobacteria</taxon>
        <taxon>Burkholderiales</taxon>
        <taxon>Alcaligenaceae</taxon>
        <taxon>Pelistega</taxon>
    </lineage>
</organism>
<dbReference type="RefSeq" id="WP_023953035.1">
    <property type="nucleotide sequence ID" value="NZ_AYSV01000127.1"/>
</dbReference>
<evidence type="ECO:0000256" key="3">
    <source>
        <dbReference type="ARBA" id="ARBA00022722"/>
    </source>
</evidence>
<evidence type="ECO:0000256" key="6">
    <source>
        <dbReference type="ARBA" id="ARBA00022801"/>
    </source>
</evidence>
<dbReference type="EMBL" id="AYSV01000127">
    <property type="protein sequence ID" value="ETD67130.1"/>
    <property type="molecule type" value="Genomic_DNA"/>
</dbReference>
<evidence type="ECO:0000256" key="5">
    <source>
        <dbReference type="ARBA" id="ARBA00022759"/>
    </source>
</evidence>
<protein>
    <recommendedName>
        <fullName evidence="9">CRISPR-associated endoribonuclease Cas2</fullName>
        <ecNumber evidence="9">3.1.-.-</ecNumber>
    </recommendedName>
</protein>
<name>V8FSK7_9BURK</name>
<evidence type="ECO:0000256" key="4">
    <source>
        <dbReference type="ARBA" id="ARBA00022723"/>
    </source>
</evidence>
<keyword evidence="6 9" id="KW-0378">Hydrolase</keyword>
<comment type="function">
    <text evidence="9">CRISPR (clustered regularly interspaced short palindromic repeat), is an adaptive immune system that provides protection against mobile genetic elements (viruses, transposable elements and conjugative plasmids). CRISPR clusters contain sequences complementary to antecedent mobile elements and target invading nucleic acids. CRISPR clusters are transcribed and processed into CRISPR RNA (crRNA). Functions as a ssRNA-specific endoribonuclease. Involved in the integration of spacer DNA into the CRISPR cassette.</text>
</comment>
<feature type="binding site" evidence="9">
    <location>
        <position position="12"/>
    </location>
    <ligand>
        <name>Mg(2+)</name>
        <dbReference type="ChEBI" id="CHEBI:18420"/>
        <note>catalytic</note>
    </ligand>
</feature>
<keyword evidence="8 9" id="KW-0051">Antiviral defense</keyword>
<dbReference type="CDD" id="cd09725">
    <property type="entry name" value="Cas2_I_II_III"/>
    <property type="match status" value="1"/>
</dbReference>
<evidence type="ECO:0000313" key="11">
    <source>
        <dbReference type="Proteomes" id="UP000018766"/>
    </source>
</evidence>
<proteinExistence type="inferred from homology"/>
<accession>V8FSK7</accession>
<evidence type="ECO:0000256" key="8">
    <source>
        <dbReference type="ARBA" id="ARBA00023118"/>
    </source>
</evidence>
<gene>
    <name evidence="9" type="primary">cas2</name>
    <name evidence="10" type="ORF">V757_11695</name>
</gene>
<comment type="similarity">
    <text evidence="2 9">Belongs to the CRISPR-associated endoribonuclease Cas2 protein family.</text>
</comment>
<dbReference type="GO" id="GO:0046872">
    <property type="term" value="F:metal ion binding"/>
    <property type="evidence" value="ECO:0007669"/>
    <property type="project" value="UniProtKB-UniRule"/>
</dbReference>
<keyword evidence="11" id="KW-1185">Reference proteome</keyword>
<dbReference type="InterPro" id="IPR021127">
    <property type="entry name" value="CRISPR_associated_Cas2"/>
</dbReference>
<dbReference type="Gene3D" id="3.30.70.240">
    <property type="match status" value="1"/>
</dbReference>
<dbReference type="AlphaFoldDB" id="V8FSK7"/>
<evidence type="ECO:0000256" key="7">
    <source>
        <dbReference type="ARBA" id="ARBA00022842"/>
    </source>
</evidence>
<dbReference type="GO" id="GO:0051607">
    <property type="term" value="P:defense response to virus"/>
    <property type="evidence" value="ECO:0007669"/>
    <property type="project" value="UniProtKB-UniRule"/>
</dbReference>
<dbReference type="EC" id="3.1.-.-" evidence="9"/>
<evidence type="ECO:0000256" key="2">
    <source>
        <dbReference type="ARBA" id="ARBA00009959"/>
    </source>
</evidence>
<evidence type="ECO:0000256" key="1">
    <source>
        <dbReference type="ARBA" id="ARBA00001946"/>
    </source>
</evidence>
<dbReference type="SUPFAM" id="SSF143430">
    <property type="entry name" value="TTP0101/SSO1404-like"/>
    <property type="match status" value="1"/>
</dbReference>
<evidence type="ECO:0000313" key="10">
    <source>
        <dbReference type="EMBL" id="ETD67130.1"/>
    </source>
</evidence>
<comment type="cofactor">
    <cofactor evidence="1 9">
        <name>Mg(2+)</name>
        <dbReference type="ChEBI" id="CHEBI:18420"/>
    </cofactor>
</comment>
<dbReference type="InterPro" id="IPR019199">
    <property type="entry name" value="Virulence_VapD/CRISPR_Cas2"/>
</dbReference>
<keyword evidence="7 9" id="KW-0460">Magnesium</keyword>
<dbReference type="OrthoDB" id="9798176at2"/>
<keyword evidence="5 9" id="KW-0255">Endonuclease</keyword>